<dbReference type="OrthoDB" id="445826at2759"/>
<dbReference type="InterPro" id="IPR000477">
    <property type="entry name" value="RT_dom"/>
</dbReference>
<dbReference type="EMBL" id="CACRXK020000937">
    <property type="protein sequence ID" value="CAB3985911.1"/>
    <property type="molecule type" value="Genomic_DNA"/>
</dbReference>
<reference evidence="1" key="1">
    <citation type="submission" date="2020-04" db="EMBL/GenBank/DDBJ databases">
        <authorList>
            <person name="Alioto T."/>
            <person name="Alioto T."/>
            <person name="Gomez Garrido J."/>
        </authorList>
    </citation>
    <scope>NUCLEOTIDE SEQUENCE</scope>
    <source>
        <strain evidence="1">A484AB</strain>
    </source>
</reference>
<name>A0A6S7GMI5_PARCT</name>
<gene>
    <name evidence="1" type="ORF">PACLA_8A086626</name>
</gene>
<dbReference type="AlphaFoldDB" id="A0A6S7GMI5"/>
<dbReference type="Proteomes" id="UP001152795">
    <property type="component" value="Unassembled WGS sequence"/>
</dbReference>
<organism evidence="1 2">
    <name type="scientific">Paramuricea clavata</name>
    <name type="common">Red gorgonian</name>
    <name type="synonym">Violescent sea-whip</name>
    <dbReference type="NCBI Taxonomy" id="317549"/>
    <lineage>
        <taxon>Eukaryota</taxon>
        <taxon>Metazoa</taxon>
        <taxon>Cnidaria</taxon>
        <taxon>Anthozoa</taxon>
        <taxon>Octocorallia</taxon>
        <taxon>Malacalcyonacea</taxon>
        <taxon>Plexauridae</taxon>
        <taxon>Paramuricea</taxon>
    </lineage>
</organism>
<proteinExistence type="predicted"/>
<keyword evidence="2" id="KW-1185">Reference proteome</keyword>
<evidence type="ECO:0000313" key="1">
    <source>
        <dbReference type="EMBL" id="CAB3985911.1"/>
    </source>
</evidence>
<accession>A0A6S7GMI5</accession>
<evidence type="ECO:0000313" key="2">
    <source>
        <dbReference type="Proteomes" id="UP001152795"/>
    </source>
</evidence>
<dbReference type="PROSITE" id="PS50878">
    <property type="entry name" value="RT_POL"/>
    <property type="match status" value="1"/>
</dbReference>
<comment type="caution">
    <text evidence="1">The sequence shown here is derived from an EMBL/GenBank/DDBJ whole genome shotgun (WGS) entry which is preliminary data.</text>
</comment>
<protein>
    <submittedName>
        <fullName evidence="1">Uncharacterized protein</fullName>
    </submittedName>
</protein>
<dbReference type="Pfam" id="PF00078">
    <property type="entry name" value="RVT_1"/>
    <property type="match status" value="1"/>
</dbReference>
<sequence>MDKLQYLGLDQPAINWFQSYLSGRMQMCSVNRVLSDAQMLSCGVPQGTILGPRLFLIYINDLPSYVTHSSTRMFADDTNLNVSECSIPEIKSLLERHIQCVVEWLCANKLTLNVVKTEIMMVGSRQRLATHTEHFDLTIDGMALLQNEFNYNSSFWTNRETYAVENGLEGLNENQAKLASYWNTPFNKICLGMKVNGATKWIALNYTTNSLHSVIEDGTFEGTTFGKEAWKSLINQWFVGLVAN</sequence>
<dbReference type="PANTHER" id="PTHR33332">
    <property type="entry name" value="REVERSE TRANSCRIPTASE DOMAIN-CONTAINING PROTEIN"/>
    <property type="match status" value="1"/>
</dbReference>